<dbReference type="PaxDb" id="3708-A0A078FDX9"/>
<dbReference type="GO" id="GO:0006952">
    <property type="term" value="P:defense response"/>
    <property type="evidence" value="ECO:0007669"/>
    <property type="project" value="InterPro"/>
</dbReference>
<name>A0A078FDX9_BRANA</name>
<dbReference type="InterPro" id="IPR044974">
    <property type="entry name" value="Disease_R_plants"/>
</dbReference>
<protein>
    <submittedName>
        <fullName evidence="1">BnaC06g23960D protein</fullName>
    </submittedName>
</protein>
<dbReference type="SUPFAM" id="SSF52047">
    <property type="entry name" value="RNI-like"/>
    <property type="match status" value="1"/>
</dbReference>
<keyword evidence="2" id="KW-1185">Reference proteome</keyword>
<dbReference type="PANTHER" id="PTHR11017">
    <property type="entry name" value="LEUCINE-RICH REPEAT-CONTAINING PROTEIN"/>
    <property type="match status" value="1"/>
</dbReference>
<dbReference type="InterPro" id="IPR032675">
    <property type="entry name" value="LRR_dom_sf"/>
</dbReference>
<accession>A0A078FDX9</accession>
<evidence type="ECO:0000313" key="1">
    <source>
        <dbReference type="EMBL" id="CDY11144.1"/>
    </source>
</evidence>
<dbReference type="Gene3D" id="3.80.10.10">
    <property type="entry name" value="Ribonuclease Inhibitor"/>
    <property type="match status" value="1"/>
</dbReference>
<organism evidence="1 2">
    <name type="scientific">Brassica napus</name>
    <name type="common">Rape</name>
    <dbReference type="NCBI Taxonomy" id="3708"/>
    <lineage>
        <taxon>Eukaryota</taxon>
        <taxon>Viridiplantae</taxon>
        <taxon>Streptophyta</taxon>
        <taxon>Embryophyta</taxon>
        <taxon>Tracheophyta</taxon>
        <taxon>Spermatophyta</taxon>
        <taxon>Magnoliopsida</taxon>
        <taxon>eudicotyledons</taxon>
        <taxon>Gunneridae</taxon>
        <taxon>Pentapetalae</taxon>
        <taxon>rosids</taxon>
        <taxon>malvids</taxon>
        <taxon>Brassicales</taxon>
        <taxon>Brassicaceae</taxon>
        <taxon>Brassiceae</taxon>
        <taxon>Brassica</taxon>
    </lineage>
</organism>
<dbReference type="EMBL" id="LK032009">
    <property type="protein sequence ID" value="CDY11144.1"/>
    <property type="molecule type" value="Genomic_DNA"/>
</dbReference>
<reference evidence="1 2" key="1">
    <citation type="journal article" date="2014" name="Science">
        <title>Plant genetics. Early allopolyploid evolution in the post-Neolithic Brassica napus oilseed genome.</title>
        <authorList>
            <person name="Chalhoub B."/>
            <person name="Denoeud F."/>
            <person name="Liu S."/>
            <person name="Parkin I.A."/>
            <person name="Tang H."/>
            <person name="Wang X."/>
            <person name="Chiquet J."/>
            <person name="Belcram H."/>
            <person name="Tong C."/>
            <person name="Samans B."/>
            <person name="Correa M."/>
            <person name="Da Silva C."/>
            <person name="Just J."/>
            <person name="Falentin C."/>
            <person name="Koh C.S."/>
            <person name="Le Clainche I."/>
            <person name="Bernard M."/>
            <person name="Bento P."/>
            <person name="Noel B."/>
            <person name="Labadie K."/>
            <person name="Alberti A."/>
            <person name="Charles M."/>
            <person name="Arnaud D."/>
            <person name="Guo H."/>
            <person name="Daviaud C."/>
            <person name="Alamery S."/>
            <person name="Jabbari K."/>
            <person name="Zhao M."/>
            <person name="Edger P.P."/>
            <person name="Chelaifa H."/>
            <person name="Tack D."/>
            <person name="Lassalle G."/>
            <person name="Mestiri I."/>
            <person name="Schnel N."/>
            <person name="Le Paslier M.C."/>
            <person name="Fan G."/>
            <person name="Renault V."/>
            <person name="Bayer P.E."/>
            <person name="Golicz A.A."/>
            <person name="Manoli S."/>
            <person name="Lee T.H."/>
            <person name="Thi V.H."/>
            <person name="Chalabi S."/>
            <person name="Hu Q."/>
            <person name="Fan C."/>
            <person name="Tollenaere R."/>
            <person name="Lu Y."/>
            <person name="Battail C."/>
            <person name="Shen J."/>
            <person name="Sidebottom C.H."/>
            <person name="Wang X."/>
            <person name="Canaguier A."/>
            <person name="Chauveau A."/>
            <person name="Berard A."/>
            <person name="Deniot G."/>
            <person name="Guan M."/>
            <person name="Liu Z."/>
            <person name="Sun F."/>
            <person name="Lim Y.P."/>
            <person name="Lyons E."/>
            <person name="Town C.D."/>
            <person name="Bancroft I."/>
            <person name="Wang X."/>
            <person name="Meng J."/>
            <person name="Ma J."/>
            <person name="Pires J.C."/>
            <person name="King G.J."/>
            <person name="Brunel D."/>
            <person name="Delourme R."/>
            <person name="Renard M."/>
            <person name="Aury J.M."/>
            <person name="Adams K.L."/>
            <person name="Batley J."/>
            <person name="Snowdon R.J."/>
            <person name="Tost J."/>
            <person name="Edwards D."/>
            <person name="Zhou Y."/>
            <person name="Hua W."/>
            <person name="Sharpe A.G."/>
            <person name="Paterson A.H."/>
            <person name="Guan C."/>
            <person name="Wincker P."/>
        </authorList>
    </citation>
    <scope>NUCLEOTIDE SEQUENCE [LARGE SCALE GENOMIC DNA]</scope>
    <source>
        <strain evidence="2">cv. Darmor-bzh</strain>
    </source>
</reference>
<dbReference type="AlphaFoldDB" id="A0A078FDX9"/>
<dbReference type="PANTHER" id="PTHR11017:SF228">
    <property type="entry name" value="ADP-RIBOSYL CYCLASE_CYCLIC ADP-RIBOSE HYDROLASE-RELATED"/>
    <property type="match status" value="1"/>
</dbReference>
<dbReference type="Gramene" id="CDY11144">
    <property type="protein sequence ID" value="CDY11144"/>
    <property type="gene ID" value="GSBRNA2T00049142001"/>
</dbReference>
<evidence type="ECO:0000313" key="2">
    <source>
        <dbReference type="Proteomes" id="UP000028999"/>
    </source>
</evidence>
<sequence>MLRLLHWDDYPLTTLPFSPRGLVELTLRRSNLRTLWNYNLYLNKLKRLDVSGSKDLTELIVSMAPELEELVAEGCMKLNLLSLEELPLSLNYLNAHGCSSLETVSLPLNHSIKHLDLSHCSQLHQGEELITQFLKGWKHEQVLLRFACIPGTVIPSYFDNQSLGTSIQLSFNGMGFTACIMIACSRPYHLQFLESSYCWSWEAGGVFRINLRPNIYRSYGMDEEEAVTEHYLVIIRVLSSKNNDQVANLLFSSALELTEVSEIPLVEIKACGVRIDIPNQI</sequence>
<proteinExistence type="predicted"/>
<gene>
    <name evidence="1" type="primary">BnaC06g23960D</name>
    <name evidence="1" type="ORF">GSBRNA2T00049142001</name>
</gene>
<dbReference type="Proteomes" id="UP000028999">
    <property type="component" value="Unassembled WGS sequence"/>
</dbReference>